<keyword evidence="7 12" id="KW-0067">ATP-binding</keyword>
<dbReference type="InterPro" id="IPR010978">
    <property type="entry name" value="tRNA-bd_arm"/>
</dbReference>
<comment type="subunit">
    <text evidence="12">Homodimer. The tRNA molecule binds across the dimer.</text>
</comment>
<comment type="pathway">
    <text evidence="2 12">Aminoacyl-tRNA biosynthesis; selenocysteinyl-tRNA(Sec) biosynthesis; L-seryl-tRNA(Sec) from L-serine and tRNA(Sec): step 1/1.</text>
</comment>
<dbReference type="PRINTS" id="PR00981">
    <property type="entry name" value="TRNASYNTHSER"/>
</dbReference>
<evidence type="ECO:0000256" key="10">
    <source>
        <dbReference type="ARBA" id="ARBA00047929"/>
    </source>
</evidence>
<keyword evidence="4 12" id="KW-0963">Cytoplasm</keyword>
<feature type="binding site" evidence="12">
    <location>
        <position position="381"/>
    </location>
    <ligand>
        <name>L-serine</name>
        <dbReference type="ChEBI" id="CHEBI:33384"/>
    </ligand>
</feature>
<dbReference type="GO" id="GO:0005737">
    <property type="term" value="C:cytoplasm"/>
    <property type="evidence" value="ECO:0007669"/>
    <property type="project" value="UniProtKB-SubCell"/>
</dbReference>
<comment type="caution">
    <text evidence="12">Lacks conserved residue(s) required for the propagation of feature annotation.</text>
</comment>
<keyword evidence="6 12" id="KW-0547">Nucleotide-binding</keyword>
<comment type="catalytic activity">
    <reaction evidence="11 12">
        <text>tRNA(Ser) + L-serine + ATP = L-seryl-tRNA(Ser) + AMP + diphosphate + H(+)</text>
        <dbReference type="Rhea" id="RHEA:12292"/>
        <dbReference type="Rhea" id="RHEA-COMP:9669"/>
        <dbReference type="Rhea" id="RHEA-COMP:9703"/>
        <dbReference type="ChEBI" id="CHEBI:15378"/>
        <dbReference type="ChEBI" id="CHEBI:30616"/>
        <dbReference type="ChEBI" id="CHEBI:33019"/>
        <dbReference type="ChEBI" id="CHEBI:33384"/>
        <dbReference type="ChEBI" id="CHEBI:78442"/>
        <dbReference type="ChEBI" id="CHEBI:78533"/>
        <dbReference type="ChEBI" id="CHEBI:456215"/>
        <dbReference type="EC" id="6.1.1.11"/>
    </reaction>
</comment>
<dbReference type="GO" id="GO:0004828">
    <property type="term" value="F:serine-tRNA ligase activity"/>
    <property type="evidence" value="ECO:0007669"/>
    <property type="project" value="UniProtKB-UniRule"/>
</dbReference>
<feature type="binding site" evidence="13">
    <location>
        <position position="228"/>
    </location>
    <ligand>
        <name>L-serine</name>
        <dbReference type="ChEBI" id="CHEBI:33384"/>
    </ligand>
</feature>
<feature type="binding site" evidence="12 14">
    <location>
        <begin position="259"/>
        <end position="261"/>
    </location>
    <ligand>
        <name>ATP</name>
        <dbReference type="ChEBI" id="CHEBI:30616"/>
    </ligand>
</feature>
<evidence type="ECO:0000256" key="14">
    <source>
        <dbReference type="PIRSR" id="PIRSR001529-2"/>
    </source>
</evidence>
<organism evidence="17 18">
    <name type="scientific">Candidatus Uhrbacteria bacterium GW2011_GWF2_44_350</name>
    <dbReference type="NCBI Taxonomy" id="1619000"/>
    <lineage>
        <taxon>Bacteria</taxon>
        <taxon>Candidatus Uhriibacteriota</taxon>
    </lineage>
</organism>
<evidence type="ECO:0000259" key="16">
    <source>
        <dbReference type="PROSITE" id="PS50862"/>
    </source>
</evidence>
<evidence type="ECO:0000256" key="7">
    <source>
        <dbReference type="ARBA" id="ARBA00022840"/>
    </source>
</evidence>
<evidence type="ECO:0000256" key="8">
    <source>
        <dbReference type="ARBA" id="ARBA00022917"/>
    </source>
</evidence>
<dbReference type="Gene3D" id="1.10.287.40">
    <property type="entry name" value="Serine-tRNA synthetase, tRNA binding domain"/>
    <property type="match status" value="1"/>
</dbReference>
<evidence type="ECO:0000256" key="3">
    <source>
        <dbReference type="ARBA" id="ARBA00010728"/>
    </source>
</evidence>
<dbReference type="NCBIfam" id="TIGR00414">
    <property type="entry name" value="serS"/>
    <property type="match status" value="1"/>
</dbReference>
<dbReference type="SUPFAM" id="SSF55681">
    <property type="entry name" value="Class II aaRS and biotin synthetases"/>
    <property type="match status" value="1"/>
</dbReference>
<comment type="catalytic activity">
    <reaction evidence="10 12">
        <text>tRNA(Sec) + L-serine + ATP = L-seryl-tRNA(Sec) + AMP + diphosphate + H(+)</text>
        <dbReference type="Rhea" id="RHEA:42580"/>
        <dbReference type="Rhea" id="RHEA-COMP:9742"/>
        <dbReference type="Rhea" id="RHEA-COMP:10128"/>
        <dbReference type="ChEBI" id="CHEBI:15378"/>
        <dbReference type="ChEBI" id="CHEBI:30616"/>
        <dbReference type="ChEBI" id="CHEBI:33019"/>
        <dbReference type="ChEBI" id="CHEBI:33384"/>
        <dbReference type="ChEBI" id="CHEBI:78442"/>
        <dbReference type="ChEBI" id="CHEBI:78533"/>
        <dbReference type="ChEBI" id="CHEBI:456215"/>
        <dbReference type="EC" id="6.1.1.11"/>
    </reaction>
</comment>
<reference evidence="17 18" key="1">
    <citation type="journal article" date="2015" name="Nature">
        <title>rRNA introns, odd ribosomes, and small enigmatic genomes across a large radiation of phyla.</title>
        <authorList>
            <person name="Brown C.T."/>
            <person name="Hug L.A."/>
            <person name="Thomas B.C."/>
            <person name="Sharon I."/>
            <person name="Castelle C.J."/>
            <person name="Singh A."/>
            <person name="Wilkins M.J."/>
            <person name="Williams K.H."/>
            <person name="Banfield J.F."/>
        </authorList>
    </citation>
    <scope>NUCLEOTIDE SEQUENCE [LARGE SCALE GENOMIC DNA]</scope>
</reference>
<dbReference type="InterPro" id="IPR045864">
    <property type="entry name" value="aa-tRNA-synth_II/BPL/LPL"/>
</dbReference>
<dbReference type="Pfam" id="PF02403">
    <property type="entry name" value="Seryl_tRNA_N"/>
    <property type="match status" value="1"/>
</dbReference>
<feature type="binding site" evidence="12 13">
    <location>
        <position position="282"/>
    </location>
    <ligand>
        <name>L-serine</name>
        <dbReference type="ChEBI" id="CHEBI:33384"/>
    </ligand>
</feature>
<feature type="binding site" evidence="12 14">
    <location>
        <begin position="346"/>
        <end position="349"/>
    </location>
    <ligand>
        <name>ATP</name>
        <dbReference type="ChEBI" id="CHEBI:30616"/>
    </ligand>
</feature>
<dbReference type="PROSITE" id="PS50862">
    <property type="entry name" value="AA_TRNA_LIGASE_II"/>
    <property type="match status" value="1"/>
</dbReference>
<evidence type="ECO:0000313" key="17">
    <source>
        <dbReference type="EMBL" id="KKT69746.1"/>
    </source>
</evidence>
<dbReference type="UniPathway" id="UPA00906">
    <property type="reaction ID" value="UER00895"/>
</dbReference>
<gene>
    <name evidence="12" type="primary">serS</name>
    <name evidence="17" type="ORF">UW63_C0047G0003</name>
</gene>
<dbReference type="InterPro" id="IPR002317">
    <property type="entry name" value="Ser-tRNA-ligase_type_1"/>
</dbReference>
<dbReference type="InterPro" id="IPR015866">
    <property type="entry name" value="Ser-tRNA-synth_1_N"/>
</dbReference>
<keyword evidence="5 12" id="KW-0436">Ligase</keyword>
<evidence type="ECO:0000256" key="9">
    <source>
        <dbReference type="ARBA" id="ARBA00023146"/>
    </source>
</evidence>
<comment type="similarity">
    <text evidence="3 12">Belongs to the class-II aminoacyl-tRNA synthetase family. Type-1 seryl-tRNA synthetase subfamily.</text>
</comment>
<dbReference type="InterPro" id="IPR033729">
    <property type="entry name" value="SerRS_core"/>
</dbReference>
<feature type="site" description="Important for serine binding" evidence="13">
    <location>
        <position position="381"/>
    </location>
</feature>
<comment type="function">
    <text evidence="12">Catalyzes the attachment of serine to tRNA(Ser). Is also able to aminoacylate tRNA(Sec) with serine, to form the misacylated tRNA L-seryl-tRNA(Sec), which will be further converted into selenocysteinyl-tRNA(Sec).</text>
</comment>
<proteinExistence type="inferred from homology"/>
<evidence type="ECO:0000256" key="15">
    <source>
        <dbReference type="SAM" id="Coils"/>
    </source>
</evidence>
<dbReference type="AlphaFoldDB" id="A0A0G1JDP9"/>
<feature type="binding site" evidence="12">
    <location>
        <begin position="228"/>
        <end position="230"/>
    </location>
    <ligand>
        <name>L-serine</name>
        <dbReference type="ChEBI" id="CHEBI:33384"/>
    </ligand>
</feature>
<dbReference type="Gene3D" id="3.30.930.10">
    <property type="entry name" value="Bira Bifunctional Protein, Domain 2"/>
    <property type="match status" value="1"/>
</dbReference>
<evidence type="ECO:0000256" key="1">
    <source>
        <dbReference type="ARBA" id="ARBA00004496"/>
    </source>
</evidence>
<dbReference type="PANTHER" id="PTHR43697:SF1">
    <property type="entry name" value="SERINE--TRNA LIGASE"/>
    <property type="match status" value="1"/>
</dbReference>
<name>A0A0G1JDP9_9BACT</name>
<dbReference type="EC" id="6.1.1.11" evidence="12"/>
<evidence type="ECO:0000256" key="5">
    <source>
        <dbReference type="ARBA" id="ARBA00022598"/>
    </source>
</evidence>
<keyword evidence="15" id="KW-0175">Coiled coil</keyword>
<keyword evidence="8 12" id="KW-0648">Protein biosynthesis</keyword>
<evidence type="ECO:0000256" key="4">
    <source>
        <dbReference type="ARBA" id="ARBA00022490"/>
    </source>
</evidence>
<dbReference type="InterPro" id="IPR006195">
    <property type="entry name" value="aa-tRNA-synth_II"/>
</dbReference>
<dbReference type="EMBL" id="LCJB01000047">
    <property type="protein sequence ID" value="KKT69746.1"/>
    <property type="molecule type" value="Genomic_DNA"/>
</dbReference>
<dbReference type="PATRIC" id="fig|1619000.3.peg.743"/>
<evidence type="ECO:0000313" key="18">
    <source>
        <dbReference type="Proteomes" id="UP000034154"/>
    </source>
</evidence>
<dbReference type="GO" id="GO:0016260">
    <property type="term" value="P:selenocysteine biosynthetic process"/>
    <property type="evidence" value="ECO:0007669"/>
    <property type="project" value="UniProtKB-UniRule"/>
</dbReference>
<keyword evidence="9 12" id="KW-0030">Aminoacyl-tRNA synthetase</keyword>
<feature type="binding site" evidence="13">
    <location>
        <position position="379"/>
    </location>
    <ligand>
        <name>L-serine</name>
        <dbReference type="ChEBI" id="CHEBI:33384"/>
    </ligand>
</feature>
<accession>A0A0G1JDP9</accession>
<dbReference type="CDD" id="cd00770">
    <property type="entry name" value="SerRS_core"/>
    <property type="match status" value="1"/>
</dbReference>
<feature type="domain" description="Aminoacyl-transfer RNA synthetases class-II family profile" evidence="16">
    <location>
        <begin position="136"/>
        <end position="406"/>
    </location>
</feature>
<comment type="caution">
    <text evidence="17">The sequence shown here is derived from an EMBL/GenBank/DDBJ whole genome shotgun (WGS) entry which is preliminary data.</text>
</comment>
<dbReference type="GO" id="GO:0005524">
    <property type="term" value="F:ATP binding"/>
    <property type="evidence" value="ECO:0007669"/>
    <property type="project" value="UniProtKB-UniRule"/>
</dbReference>
<comment type="domain">
    <text evidence="12">Consists of two distinct domains, a catalytic core and a N-terminal extension that is involved in tRNA binding.</text>
</comment>
<dbReference type="GO" id="GO:0006434">
    <property type="term" value="P:seryl-tRNA aminoacylation"/>
    <property type="evidence" value="ECO:0007669"/>
    <property type="project" value="UniProtKB-UniRule"/>
</dbReference>
<dbReference type="PANTHER" id="PTHR43697">
    <property type="entry name" value="SERYL-TRNA SYNTHETASE"/>
    <property type="match status" value="1"/>
</dbReference>
<dbReference type="Pfam" id="PF00587">
    <property type="entry name" value="tRNA-synt_2b"/>
    <property type="match status" value="1"/>
</dbReference>
<evidence type="ECO:0000256" key="6">
    <source>
        <dbReference type="ARBA" id="ARBA00022741"/>
    </source>
</evidence>
<feature type="coiled-coil region" evidence="15">
    <location>
        <begin position="30"/>
        <end position="100"/>
    </location>
</feature>
<sequence>MLDLKHLLQNPEEIAENNRNRGADIDLSIIKSLSEDKTQALQTFEDLRRQTKENAEAVQKADPKDRETFIKEGRNLKEQVKEAESRLADLESQLETEAKKYPNLLRPDVKIGKNGDDNEIVRVVGKPVNFDFEIKDHLALGEALDIIDIERAGKVSGSRFTYLKGDAVLLEFALINYVLSTLVPEGFVPIIPPHIISTEAMAAMGYLEHGGEEEIYHLKNDDAVLIGTSEQSIGPMHMNEILPLEKLPLRYLGFSPCYRRESGSYGRDVRGILRLHQFDKLEMFSFVEPEKSDEEHEFLLSMEEKLMQGLKLPYRVMRLCSGDIGRPSARTYDIETWIPSQNIYRETHSTSNTTDYQTRRLKIRYKNSAGQNELVHALNGTAFAIGRILIAIMENYQQIDGSIIVPEVLRPWMGKDCIGNNKP</sequence>
<protein>
    <recommendedName>
        <fullName evidence="12">Serine--tRNA ligase</fullName>
        <ecNumber evidence="12">6.1.1.11</ecNumber>
    </recommendedName>
    <alternativeName>
        <fullName evidence="12">Seryl-tRNA synthetase</fullName>
        <shortName evidence="12">SerRS</shortName>
    </alternativeName>
    <alternativeName>
        <fullName evidence="12">Seryl-tRNA(Ser/Sec) synthetase</fullName>
    </alternativeName>
</protein>
<feature type="binding site" evidence="13">
    <location>
        <position position="259"/>
    </location>
    <ligand>
        <name>L-serine</name>
        <dbReference type="ChEBI" id="CHEBI:33384"/>
    </ligand>
</feature>
<dbReference type="HAMAP" id="MF_00176">
    <property type="entry name" value="Ser_tRNA_synth_type1"/>
    <property type="match status" value="1"/>
</dbReference>
<evidence type="ECO:0000256" key="13">
    <source>
        <dbReference type="PIRSR" id="PIRSR001529-1"/>
    </source>
</evidence>
<comment type="subcellular location">
    <subcellularLocation>
        <location evidence="1 12">Cytoplasm</location>
    </subcellularLocation>
</comment>
<dbReference type="PIRSF" id="PIRSF001529">
    <property type="entry name" value="Ser-tRNA-synth_IIa"/>
    <property type="match status" value="1"/>
</dbReference>
<evidence type="ECO:0000256" key="11">
    <source>
        <dbReference type="ARBA" id="ARBA00048823"/>
    </source>
</evidence>
<dbReference type="SUPFAM" id="SSF46589">
    <property type="entry name" value="tRNA-binding arm"/>
    <property type="match status" value="1"/>
</dbReference>
<dbReference type="Proteomes" id="UP000034154">
    <property type="component" value="Unassembled WGS sequence"/>
</dbReference>
<dbReference type="InterPro" id="IPR002314">
    <property type="entry name" value="aa-tRNA-synt_IIb"/>
</dbReference>
<evidence type="ECO:0000256" key="12">
    <source>
        <dbReference type="HAMAP-Rule" id="MF_00176"/>
    </source>
</evidence>
<dbReference type="InterPro" id="IPR042103">
    <property type="entry name" value="SerRS_1_N_sf"/>
</dbReference>
<evidence type="ECO:0000256" key="2">
    <source>
        <dbReference type="ARBA" id="ARBA00005045"/>
    </source>
</evidence>